<organism evidence="1">
    <name type="scientific">plant metagenome</name>
    <dbReference type="NCBI Taxonomy" id="1297885"/>
    <lineage>
        <taxon>unclassified sequences</taxon>
        <taxon>metagenomes</taxon>
        <taxon>organismal metagenomes</taxon>
    </lineage>
</organism>
<dbReference type="AlphaFoldDB" id="A0A484P7I2"/>
<evidence type="ECO:0000313" key="1">
    <source>
        <dbReference type="EMBL" id="VFR21912.1"/>
    </source>
</evidence>
<reference evidence="1" key="1">
    <citation type="submission" date="2019-03" db="EMBL/GenBank/DDBJ databases">
        <authorList>
            <person name="Danneels B."/>
        </authorList>
    </citation>
    <scope>NUCLEOTIDE SEQUENCE</scope>
</reference>
<protein>
    <submittedName>
        <fullName evidence="1">Mobile element protein</fullName>
    </submittedName>
</protein>
<gene>
    <name evidence="1" type="ORF">AMP9_4131</name>
</gene>
<accession>A0A484P7I2</accession>
<sequence>MKLIRASIHELTTRDELKVEYARLTYRTRTGIVGQSRLRALTLIDNYTRECLAIDIGQNLRGAT</sequence>
<name>A0A484P7I2_9ZZZZ</name>
<dbReference type="EMBL" id="CAADHY010000015">
    <property type="protein sequence ID" value="VFR21912.1"/>
    <property type="molecule type" value="Genomic_DNA"/>
</dbReference>
<proteinExistence type="predicted"/>